<sequence>MMPLDCLYYHLYKFLTFTVGPAPTVAGRFINGTDLERNTLSHPRFIIKVGDLGKLLNQIYNQLKIHIKVVSEQSPTEWKQRASKWIINLSFQSYGGSNHGHGNFISRGHDGVSNFSSRAKCFRHISYDYYGGYDRDNA</sequence>
<proteinExistence type="predicted"/>
<dbReference type="Proteomes" id="UP001060085">
    <property type="component" value="Linkage Group LG02"/>
</dbReference>
<keyword evidence="2" id="KW-1185">Reference proteome</keyword>
<reference evidence="2" key="1">
    <citation type="journal article" date="2023" name="Nat. Plants">
        <title>Single-cell RNA sequencing provides a high-resolution roadmap for understanding the multicellular compartmentation of specialized metabolism.</title>
        <authorList>
            <person name="Sun S."/>
            <person name="Shen X."/>
            <person name="Li Y."/>
            <person name="Li Y."/>
            <person name="Wang S."/>
            <person name="Li R."/>
            <person name="Zhang H."/>
            <person name="Shen G."/>
            <person name="Guo B."/>
            <person name="Wei J."/>
            <person name="Xu J."/>
            <person name="St-Pierre B."/>
            <person name="Chen S."/>
            <person name="Sun C."/>
        </authorList>
    </citation>
    <scope>NUCLEOTIDE SEQUENCE [LARGE SCALE GENOMIC DNA]</scope>
</reference>
<accession>A0ACC0BVA7</accession>
<protein>
    <submittedName>
        <fullName evidence="1">Uncharacterized protein</fullName>
    </submittedName>
</protein>
<comment type="caution">
    <text evidence="1">The sequence shown here is derived from an EMBL/GenBank/DDBJ whole genome shotgun (WGS) entry which is preliminary data.</text>
</comment>
<evidence type="ECO:0000313" key="2">
    <source>
        <dbReference type="Proteomes" id="UP001060085"/>
    </source>
</evidence>
<evidence type="ECO:0000313" key="1">
    <source>
        <dbReference type="EMBL" id="KAI5676600.1"/>
    </source>
</evidence>
<organism evidence="1 2">
    <name type="scientific">Catharanthus roseus</name>
    <name type="common">Madagascar periwinkle</name>
    <name type="synonym">Vinca rosea</name>
    <dbReference type="NCBI Taxonomy" id="4058"/>
    <lineage>
        <taxon>Eukaryota</taxon>
        <taxon>Viridiplantae</taxon>
        <taxon>Streptophyta</taxon>
        <taxon>Embryophyta</taxon>
        <taxon>Tracheophyta</taxon>
        <taxon>Spermatophyta</taxon>
        <taxon>Magnoliopsida</taxon>
        <taxon>eudicotyledons</taxon>
        <taxon>Gunneridae</taxon>
        <taxon>Pentapetalae</taxon>
        <taxon>asterids</taxon>
        <taxon>lamiids</taxon>
        <taxon>Gentianales</taxon>
        <taxon>Apocynaceae</taxon>
        <taxon>Rauvolfioideae</taxon>
        <taxon>Vinceae</taxon>
        <taxon>Catharanthinae</taxon>
        <taxon>Catharanthus</taxon>
    </lineage>
</organism>
<name>A0ACC0BVA7_CATRO</name>
<dbReference type="EMBL" id="CM044702">
    <property type="protein sequence ID" value="KAI5676600.1"/>
    <property type="molecule type" value="Genomic_DNA"/>
</dbReference>
<gene>
    <name evidence="1" type="ORF">M9H77_07550</name>
</gene>